<dbReference type="SUPFAM" id="SSF52374">
    <property type="entry name" value="Nucleotidylyl transferase"/>
    <property type="match status" value="1"/>
</dbReference>
<keyword evidence="6" id="KW-0030">Aminoacyl-tRNA synthetase</keyword>
<evidence type="ECO:0000256" key="1">
    <source>
        <dbReference type="ARBA" id="ARBA00001933"/>
    </source>
</evidence>
<keyword evidence="10" id="KW-1185">Reference proteome</keyword>
<keyword evidence="4 6" id="KW-0067">ATP-binding</keyword>
<comment type="caution">
    <text evidence="9">The sequence shown here is derived from an EMBL/GenBank/DDBJ whole genome shotgun (WGS) entry which is preliminary data.</text>
</comment>
<accession>A0ABQ6IFS2</accession>
<dbReference type="InterPro" id="IPR035684">
    <property type="entry name" value="ArgRS_core"/>
</dbReference>
<comment type="similarity">
    <text evidence="6">Belongs to the class-I aminoacyl-tRNA synthetase family.</text>
</comment>
<dbReference type="InterPro" id="IPR009006">
    <property type="entry name" value="Ala_racemase/Decarboxylase_C"/>
</dbReference>
<evidence type="ECO:0000256" key="2">
    <source>
        <dbReference type="ARBA" id="ARBA00022598"/>
    </source>
</evidence>
<dbReference type="Gene3D" id="1.10.730.10">
    <property type="entry name" value="Isoleucyl-tRNA Synthetase, Domain 1"/>
    <property type="match status" value="1"/>
</dbReference>
<feature type="domain" description="DALR anticodon binding" evidence="8">
    <location>
        <begin position="221"/>
        <end position="303"/>
    </location>
</feature>
<dbReference type="SMART" id="SM00836">
    <property type="entry name" value="DALR_1"/>
    <property type="match status" value="1"/>
</dbReference>
<sequence>MATATRSSLPRDEAIEFFRQRGVRLMFNEIKQSLKDFGVEFDVYFHEDSLHESGKVERALEELKASGALYEAEGAWWLRSTDHGDEKDRVVIKSDGNAAYIAGDIAYIRDKAERGADLCIYLLGADHHGYIARLKAAAAALGYSPEIIEVIIGQMVNLVKDGQPVRMSKRAGTVVTMEDLVDAVGVDAARYSLARSSADSSIDIDLDLLASKTNANPVFYVQYAHARTCGVQRNAAEYGIGREDGFDASLLEHEWDAKLLGVLGEFPRVVTQAVEFREQHRVARYLEEPRVDVSRLVRPHSRDPAGRRGGHRPAPHSPVAERCRPAGAAQWPAPHRRVRARADVTGMGVWSRTVVRDEHGVLTVGGMDVRTLAAEHGTPLYVVDEDDFRARAAGFRDHFTAAFGRHRAKVDVFYAGKAFLASQVAGWMREEDLCLDVASRGELEIALRGGMPPERIGLHGNNKAEDELRRALSVGVGRIIVDSFTEIEVLDALAREMGVTAPVLVRVTTGVHAGGHEYIATSHEDQKFGLSLASGAAYDAMLACHDAVGLNLLGIHTHIGSQILSIDAFRESADRMLRLRAAFMADTGAEPSRGGPGRRLRDRLHRGRRGARTRRRGLRDRRCRGLGHGSHRRSVAPLLHRAGPCDRRPRRPHSVFGGRDQGCEGSTRVAPASTSRWTAA</sequence>
<dbReference type="PANTHER" id="PTHR43727">
    <property type="entry name" value="DIAMINOPIMELATE DECARBOXYLASE"/>
    <property type="match status" value="1"/>
</dbReference>
<feature type="region of interest" description="Disordered" evidence="7">
    <location>
        <begin position="298"/>
        <end position="335"/>
    </location>
</feature>
<reference evidence="10" key="1">
    <citation type="journal article" date="2019" name="Int. J. Syst. Evol. Microbiol.">
        <title>The Global Catalogue of Microorganisms (GCM) 10K type strain sequencing project: providing services to taxonomists for standard genome sequencing and annotation.</title>
        <authorList>
            <consortium name="The Broad Institute Genomics Platform"/>
            <consortium name="The Broad Institute Genome Sequencing Center for Infectious Disease"/>
            <person name="Wu L."/>
            <person name="Ma J."/>
        </authorList>
    </citation>
    <scope>NUCLEOTIDE SEQUENCE [LARGE SCALE GENOMIC DNA]</scope>
    <source>
        <strain evidence="10">NBRC 112299</strain>
    </source>
</reference>
<evidence type="ECO:0000256" key="5">
    <source>
        <dbReference type="ARBA" id="ARBA00022898"/>
    </source>
</evidence>
<evidence type="ECO:0000256" key="7">
    <source>
        <dbReference type="SAM" id="MobiDB-lite"/>
    </source>
</evidence>
<keyword evidence="6" id="KW-0648">Protein biosynthesis</keyword>
<feature type="region of interest" description="Disordered" evidence="7">
    <location>
        <begin position="587"/>
        <end position="680"/>
    </location>
</feature>
<dbReference type="SUPFAM" id="SSF47323">
    <property type="entry name" value="Anticodon-binding domain of a subclass of class I aminoacyl-tRNA synthetases"/>
    <property type="match status" value="1"/>
</dbReference>
<name>A0ABQ6IFS2_9MICO</name>
<dbReference type="Gene3D" id="3.20.20.10">
    <property type="entry name" value="Alanine racemase"/>
    <property type="match status" value="1"/>
</dbReference>
<dbReference type="Pfam" id="PF05746">
    <property type="entry name" value="DALR_1"/>
    <property type="match status" value="1"/>
</dbReference>
<dbReference type="Proteomes" id="UP001157125">
    <property type="component" value="Unassembled WGS sequence"/>
</dbReference>
<dbReference type="PANTHER" id="PTHR43727:SF2">
    <property type="entry name" value="GROUP IV DECARBOXYLASE"/>
    <property type="match status" value="1"/>
</dbReference>
<dbReference type="EMBL" id="BSUN01000001">
    <property type="protein sequence ID" value="GMA36620.1"/>
    <property type="molecule type" value="Genomic_DNA"/>
</dbReference>
<dbReference type="Gene3D" id="3.40.50.620">
    <property type="entry name" value="HUPs"/>
    <property type="match status" value="1"/>
</dbReference>
<evidence type="ECO:0000256" key="3">
    <source>
        <dbReference type="ARBA" id="ARBA00022741"/>
    </source>
</evidence>
<keyword evidence="3 6" id="KW-0547">Nucleotide-binding</keyword>
<gene>
    <name evidence="9" type="ORF">GCM10025876_28240</name>
</gene>
<organism evidence="9 10">
    <name type="scientific">Demequina litorisediminis</name>
    <dbReference type="NCBI Taxonomy" id="1849022"/>
    <lineage>
        <taxon>Bacteria</taxon>
        <taxon>Bacillati</taxon>
        <taxon>Actinomycetota</taxon>
        <taxon>Actinomycetes</taxon>
        <taxon>Micrococcales</taxon>
        <taxon>Demequinaceae</taxon>
        <taxon>Demequina</taxon>
    </lineage>
</organism>
<protein>
    <recommendedName>
        <fullName evidence="8">DALR anticodon binding domain-containing protein</fullName>
    </recommendedName>
</protein>
<evidence type="ECO:0000313" key="10">
    <source>
        <dbReference type="Proteomes" id="UP001157125"/>
    </source>
</evidence>
<keyword evidence="5" id="KW-0663">Pyridoxal phosphate</keyword>
<dbReference type="InterPro" id="IPR029066">
    <property type="entry name" value="PLP-binding_barrel"/>
</dbReference>
<keyword evidence="2 6" id="KW-0436">Ligase</keyword>
<comment type="cofactor">
    <cofactor evidence="1">
        <name>pyridoxal 5'-phosphate</name>
        <dbReference type="ChEBI" id="CHEBI:597326"/>
    </cofactor>
</comment>
<dbReference type="InterPro" id="IPR009080">
    <property type="entry name" value="tRNAsynth_Ia_anticodon-bd"/>
</dbReference>
<dbReference type="Pfam" id="PF02784">
    <property type="entry name" value="Orn_Arg_deC_N"/>
    <property type="match status" value="1"/>
</dbReference>
<dbReference type="InterPro" id="IPR014729">
    <property type="entry name" value="Rossmann-like_a/b/a_fold"/>
</dbReference>
<evidence type="ECO:0000259" key="8">
    <source>
        <dbReference type="SMART" id="SM00836"/>
    </source>
</evidence>
<feature type="compositionally biased region" description="Basic residues" evidence="7">
    <location>
        <begin position="596"/>
        <end position="634"/>
    </location>
</feature>
<dbReference type="Gene3D" id="2.40.37.10">
    <property type="entry name" value="Lyase, Ornithine Decarboxylase, Chain A, domain 1"/>
    <property type="match status" value="1"/>
</dbReference>
<dbReference type="InterPro" id="IPR022644">
    <property type="entry name" value="De-COase2_N"/>
</dbReference>
<evidence type="ECO:0000256" key="4">
    <source>
        <dbReference type="ARBA" id="ARBA00022840"/>
    </source>
</evidence>
<dbReference type="SUPFAM" id="SSF51419">
    <property type="entry name" value="PLP-binding barrel"/>
    <property type="match status" value="1"/>
</dbReference>
<evidence type="ECO:0000313" key="9">
    <source>
        <dbReference type="EMBL" id="GMA36620.1"/>
    </source>
</evidence>
<proteinExistence type="inferred from homology"/>
<dbReference type="Pfam" id="PF00750">
    <property type="entry name" value="tRNA-synt_1d"/>
    <property type="match status" value="1"/>
</dbReference>
<dbReference type="InterPro" id="IPR008909">
    <property type="entry name" value="DALR_anticod-bd"/>
</dbReference>
<evidence type="ECO:0000256" key="6">
    <source>
        <dbReference type="RuleBase" id="RU363038"/>
    </source>
</evidence>